<evidence type="ECO:0000259" key="6">
    <source>
        <dbReference type="Pfam" id="PF00700"/>
    </source>
</evidence>
<protein>
    <recommendedName>
        <fullName evidence="4">Flagellin</fullName>
    </recommendedName>
</protein>
<comment type="function">
    <text evidence="4">Flagellin is the subunit protein which polymerizes to form the filaments of bacterial flagella.</text>
</comment>
<dbReference type="EMBL" id="CP036501">
    <property type="protein sequence ID" value="UZP73793.1"/>
    <property type="molecule type" value="Genomic_DNA"/>
</dbReference>
<evidence type="ECO:0000256" key="4">
    <source>
        <dbReference type="RuleBase" id="RU362073"/>
    </source>
</evidence>
<evidence type="ECO:0000259" key="5">
    <source>
        <dbReference type="Pfam" id="PF00669"/>
    </source>
</evidence>
<gene>
    <name evidence="7" type="ORF">E0F26_03120</name>
</gene>
<keyword evidence="8" id="KW-1185">Reference proteome</keyword>
<dbReference type="InterPro" id="IPR042187">
    <property type="entry name" value="Flagellin_C_sub2"/>
</dbReference>
<dbReference type="Pfam" id="PF00700">
    <property type="entry name" value="Flagellin_C"/>
    <property type="match status" value="1"/>
</dbReference>
<dbReference type="Gene3D" id="1.20.1330.10">
    <property type="entry name" value="f41 fragment of flagellin, N-terminal domain"/>
    <property type="match status" value="2"/>
</dbReference>
<keyword evidence="7" id="KW-0282">Flagellum</keyword>
<proteinExistence type="inferred from homology"/>
<evidence type="ECO:0000313" key="7">
    <source>
        <dbReference type="EMBL" id="UZP73793.1"/>
    </source>
</evidence>
<comment type="subcellular location">
    <subcellularLocation>
        <location evidence="4">Secreted</location>
    </subcellularLocation>
    <subcellularLocation>
        <location evidence="4">Bacterial flagellum</location>
    </subcellularLocation>
</comment>
<dbReference type="RefSeq" id="WP_279242589.1">
    <property type="nucleotide sequence ID" value="NZ_CP036501.1"/>
</dbReference>
<organism evidence="7 8">
    <name type="scientific">Candidatus Paraluminiphilus aquimaris</name>
    <dbReference type="NCBI Taxonomy" id="2518994"/>
    <lineage>
        <taxon>Bacteria</taxon>
        <taxon>Pseudomonadati</taxon>
        <taxon>Pseudomonadota</taxon>
        <taxon>Gammaproteobacteria</taxon>
        <taxon>Cellvibrionales</taxon>
        <taxon>Halieaceae</taxon>
        <taxon>Candidatus Paraluminiphilus</taxon>
    </lineage>
</organism>
<evidence type="ECO:0000313" key="8">
    <source>
        <dbReference type="Proteomes" id="UP001317963"/>
    </source>
</evidence>
<dbReference type="Proteomes" id="UP001317963">
    <property type="component" value="Chromosome"/>
</dbReference>
<keyword evidence="7" id="KW-0969">Cilium</keyword>
<reference evidence="7 8" key="1">
    <citation type="submission" date="2019-02" db="EMBL/GenBank/DDBJ databases">
        <title>Halieaceae_genomes.</title>
        <authorList>
            <person name="Li S.-H."/>
        </authorList>
    </citation>
    <scope>NUCLEOTIDE SEQUENCE [LARGE SCALE GENOMIC DNA]</scope>
    <source>
        <strain evidence="7 8">JH123</strain>
    </source>
</reference>
<feature type="domain" description="Flagellin C-terminal" evidence="6">
    <location>
        <begin position="406"/>
        <end position="491"/>
    </location>
</feature>
<dbReference type="InterPro" id="IPR001492">
    <property type="entry name" value="Flagellin"/>
</dbReference>
<comment type="similarity">
    <text evidence="1 4">Belongs to the bacterial flagellin family.</text>
</comment>
<evidence type="ECO:0000256" key="1">
    <source>
        <dbReference type="ARBA" id="ARBA00005709"/>
    </source>
</evidence>
<dbReference type="SUPFAM" id="SSF64518">
    <property type="entry name" value="Phase 1 flagellin"/>
    <property type="match status" value="1"/>
</dbReference>
<keyword evidence="7" id="KW-0966">Cell projection</keyword>
<dbReference type="Gene3D" id="6.10.280.190">
    <property type="match status" value="1"/>
</dbReference>
<dbReference type="InterPro" id="IPR001029">
    <property type="entry name" value="Flagellin_N"/>
</dbReference>
<evidence type="ECO:0000256" key="3">
    <source>
        <dbReference type="ARBA" id="ARBA00023143"/>
    </source>
</evidence>
<evidence type="ECO:0000256" key="2">
    <source>
        <dbReference type="ARBA" id="ARBA00022525"/>
    </source>
</evidence>
<keyword evidence="2 4" id="KW-0964">Secreted</keyword>
<dbReference type="PANTHER" id="PTHR42792:SF2">
    <property type="entry name" value="FLAGELLIN"/>
    <property type="match status" value="1"/>
</dbReference>
<dbReference type="PRINTS" id="PR00207">
    <property type="entry name" value="FLAGELLIN"/>
</dbReference>
<dbReference type="Pfam" id="PF00669">
    <property type="entry name" value="Flagellin_N"/>
    <property type="match status" value="1"/>
</dbReference>
<accession>A0ABY6Q4B8</accession>
<sequence length="492" mass="49352">MALGINTNLASLSAQRALNTTQSDTNTAMQRLSTGLRINSAKDDAAGMAVASRFTSQISGMQQASRNASDAVSMLQSAEGGLQSITDNLQRIRELAVQASSDSITDTDRAYLNTEASQLVAEIERVADTTKYNGTSLLKGDYSTTGSGLTFQVGADNTANDRMEVTIGDFNKDKLGRSSTATSGALSVTQATTGTGQVTIKVGSGDAKDVGAVTAGTNLAGAYATAVTNNTDATATAGAAVLEFNLGAVTAADASNDVTITVTSGGQSSDLNLTANTAAASIDLSTAVAAVNTANGNSNLTLSGTNGTDAKITSADGSDVSITITKVGTGAIAASTAEGAAITAGGGATTAYGTVTVTGSDDITFGGSSETYIGATDGQTNAATANASTGVDQIKVDSQANAQTAIDIVDRALKDVNEGRANLGAFQSRFESVVSNLDLGAENATAGRSRVQDADFAVESANLAKNQVLQQAGMSVLAQANALPQQVLALLQ</sequence>
<name>A0ABY6Q4B8_9GAMM</name>
<dbReference type="PANTHER" id="PTHR42792">
    <property type="entry name" value="FLAGELLIN"/>
    <property type="match status" value="1"/>
</dbReference>
<feature type="domain" description="Flagellin N-terminal" evidence="5">
    <location>
        <begin position="5"/>
        <end position="141"/>
    </location>
</feature>
<dbReference type="Gene3D" id="6.10.10.10">
    <property type="entry name" value="Flagellar export chaperone, C-terminal domain"/>
    <property type="match status" value="1"/>
</dbReference>
<dbReference type="InterPro" id="IPR046358">
    <property type="entry name" value="Flagellin_C"/>
</dbReference>
<keyword evidence="3 4" id="KW-0975">Bacterial flagellum</keyword>
<dbReference type="Gene3D" id="2.60.40.4390">
    <property type="match status" value="1"/>
</dbReference>